<dbReference type="InterPro" id="IPR020846">
    <property type="entry name" value="MFS_dom"/>
</dbReference>
<keyword evidence="5" id="KW-1185">Reference proteome</keyword>
<feature type="transmembrane region" description="Helical" evidence="3">
    <location>
        <begin position="513"/>
        <end position="535"/>
    </location>
</feature>
<evidence type="ECO:0000256" key="3">
    <source>
        <dbReference type="SAM" id="Phobius"/>
    </source>
</evidence>
<comment type="subcellular location">
    <subcellularLocation>
        <location evidence="1">Membrane</location>
        <topology evidence="1">Multi-pass membrane protein</topology>
    </subcellularLocation>
</comment>
<feature type="transmembrane region" description="Helical" evidence="3">
    <location>
        <begin position="150"/>
        <end position="169"/>
    </location>
</feature>
<feature type="transmembrane region" description="Helical" evidence="3">
    <location>
        <begin position="541"/>
        <end position="565"/>
    </location>
</feature>
<feature type="transmembrane region" description="Helical" evidence="3">
    <location>
        <begin position="61"/>
        <end position="81"/>
    </location>
</feature>
<name>A0AAF3FNI3_9BILA</name>
<dbReference type="GO" id="GO:0008028">
    <property type="term" value="F:monocarboxylic acid transmembrane transporter activity"/>
    <property type="evidence" value="ECO:0007669"/>
    <property type="project" value="TreeGrafter"/>
</dbReference>
<feature type="transmembrane region" description="Helical" evidence="3">
    <location>
        <begin position="88"/>
        <end position="110"/>
    </location>
</feature>
<proteinExistence type="predicted"/>
<feature type="transmembrane region" description="Helical" evidence="3">
    <location>
        <begin position="373"/>
        <end position="391"/>
    </location>
</feature>
<dbReference type="FunFam" id="1.20.1250.20:FF:000664">
    <property type="entry name" value="MonoCarboxylate Transporter family"/>
    <property type="match status" value="1"/>
</dbReference>
<organism evidence="5 6">
    <name type="scientific">Mesorhabditis belari</name>
    <dbReference type="NCBI Taxonomy" id="2138241"/>
    <lineage>
        <taxon>Eukaryota</taxon>
        <taxon>Metazoa</taxon>
        <taxon>Ecdysozoa</taxon>
        <taxon>Nematoda</taxon>
        <taxon>Chromadorea</taxon>
        <taxon>Rhabditida</taxon>
        <taxon>Rhabditina</taxon>
        <taxon>Rhabditomorpha</taxon>
        <taxon>Rhabditoidea</taxon>
        <taxon>Rhabditidae</taxon>
        <taxon>Mesorhabditinae</taxon>
        <taxon>Mesorhabditis</taxon>
    </lineage>
</organism>
<keyword evidence="3" id="KW-0472">Membrane</keyword>
<feature type="region of interest" description="Disordered" evidence="2">
    <location>
        <begin position="209"/>
        <end position="235"/>
    </location>
</feature>
<protein>
    <recommendedName>
        <fullName evidence="4">Major facilitator superfamily (MFS) profile domain-containing protein</fullName>
    </recommendedName>
</protein>
<feature type="region of interest" description="Disordered" evidence="2">
    <location>
        <begin position="253"/>
        <end position="281"/>
    </location>
</feature>
<accession>A0AAF3FNI3</accession>
<feature type="compositionally biased region" description="Basic and acidic residues" evidence="2">
    <location>
        <begin position="219"/>
        <end position="229"/>
    </location>
</feature>
<dbReference type="Gene3D" id="1.20.1250.20">
    <property type="entry name" value="MFS general substrate transporter like domains"/>
    <property type="match status" value="2"/>
</dbReference>
<dbReference type="CDD" id="cd17352">
    <property type="entry name" value="MFS_MCT_SLC16"/>
    <property type="match status" value="1"/>
</dbReference>
<dbReference type="Proteomes" id="UP000887575">
    <property type="component" value="Unassembled WGS sequence"/>
</dbReference>
<reference evidence="6" key="1">
    <citation type="submission" date="2024-02" db="UniProtKB">
        <authorList>
            <consortium name="WormBaseParasite"/>
        </authorList>
    </citation>
    <scope>IDENTIFICATION</scope>
</reference>
<feature type="transmembrane region" description="Helical" evidence="3">
    <location>
        <begin position="411"/>
        <end position="432"/>
    </location>
</feature>
<feature type="transmembrane region" description="Helical" evidence="3">
    <location>
        <begin position="478"/>
        <end position="501"/>
    </location>
</feature>
<dbReference type="InterPro" id="IPR050327">
    <property type="entry name" value="Proton-linked_MCT"/>
</dbReference>
<feature type="transmembrane region" description="Helical" evidence="3">
    <location>
        <begin position="181"/>
        <end position="200"/>
    </location>
</feature>
<dbReference type="Pfam" id="PF07690">
    <property type="entry name" value="MFS_1"/>
    <property type="match status" value="1"/>
</dbReference>
<feature type="transmembrane region" description="Helical" evidence="3">
    <location>
        <begin position="453"/>
        <end position="472"/>
    </location>
</feature>
<evidence type="ECO:0000259" key="4">
    <source>
        <dbReference type="PROSITE" id="PS50850"/>
    </source>
</evidence>
<dbReference type="InterPro" id="IPR036259">
    <property type="entry name" value="MFS_trans_sf"/>
</dbReference>
<sequence length="593" mass="63821">MGGTGAAPKITGNRIPIVPDGGWGWMVVLGSFLIHVIADGFVYSFGILVDVLQKEFKTDNAAAALIIALLTGLTLGSGPIASAITNKFGCRIASIIGSCIASVGCLASYFATSMGFITFTVGIVMGIGFGLMYCPAIVIVTMYFEKRRALATGITVCGAGVGSALFGPINERVIKYFGWRAVFLSFTGVILFCTLCGATFRPLQFISADEKDEEDEEGEEKKGDETEHTKHGKVSRAGNLPWIMEDAALLTPNDPRIRTHSSSSSQIDRTGTNSAKGSKLSLRAANSMGQVNGDGLRGRSRSGTVTSSTGYLQKKDVFYMGSIHNVSEFKENPDKVRSITSIHQAVTEEMAARDENILEVISRMLNLSLLTEVPFLLFAISNLMTSVGFNSPLYFLPIHGEKGLGLTSTDAALAITTFGITNTAGRLVFGLIGDRELPLPYGWGKDPARNRLWIYNLSLTFCGILTACSYFFNGFIQLCVYAGLFGFSISSYVCLTSVILVDLLGLEKLTNAFGLLLLFQGIGTVFGPPISGYLADLTGSYHPAFVFCGINLAVSGLMLFTIPFLNKRKENQQQKEQGVKPLVDHGKLTNLDL</sequence>
<dbReference type="PANTHER" id="PTHR11360">
    <property type="entry name" value="MONOCARBOXYLATE TRANSPORTER"/>
    <property type="match status" value="1"/>
</dbReference>
<keyword evidence="3" id="KW-0812">Transmembrane</keyword>
<evidence type="ECO:0000256" key="2">
    <source>
        <dbReference type="SAM" id="MobiDB-lite"/>
    </source>
</evidence>
<dbReference type="AlphaFoldDB" id="A0AAF3FNI3"/>
<evidence type="ECO:0000313" key="5">
    <source>
        <dbReference type="Proteomes" id="UP000887575"/>
    </source>
</evidence>
<dbReference type="InterPro" id="IPR011701">
    <property type="entry name" value="MFS"/>
</dbReference>
<dbReference type="GO" id="GO:0016020">
    <property type="term" value="C:membrane"/>
    <property type="evidence" value="ECO:0007669"/>
    <property type="project" value="UniProtKB-SubCell"/>
</dbReference>
<evidence type="ECO:0000256" key="1">
    <source>
        <dbReference type="ARBA" id="ARBA00004141"/>
    </source>
</evidence>
<feature type="transmembrane region" description="Helical" evidence="3">
    <location>
        <begin position="116"/>
        <end position="143"/>
    </location>
</feature>
<keyword evidence="3" id="KW-1133">Transmembrane helix</keyword>
<feature type="transmembrane region" description="Helical" evidence="3">
    <location>
        <begin position="23"/>
        <end position="49"/>
    </location>
</feature>
<feature type="compositionally biased region" description="Polar residues" evidence="2">
    <location>
        <begin position="260"/>
        <end position="276"/>
    </location>
</feature>
<dbReference type="WBParaSite" id="MBELARI_LOCUS765">
    <property type="protein sequence ID" value="MBELARI_LOCUS765"/>
    <property type="gene ID" value="MBELARI_LOCUS765"/>
</dbReference>
<dbReference type="SUPFAM" id="SSF103473">
    <property type="entry name" value="MFS general substrate transporter"/>
    <property type="match status" value="1"/>
</dbReference>
<dbReference type="PROSITE" id="PS50850">
    <property type="entry name" value="MFS"/>
    <property type="match status" value="1"/>
</dbReference>
<feature type="domain" description="Major facilitator superfamily (MFS) profile" evidence="4">
    <location>
        <begin position="24"/>
        <end position="567"/>
    </location>
</feature>
<evidence type="ECO:0000313" key="6">
    <source>
        <dbReference type="WBParaSite" id="MBELARI_LOCUS765"/>
    </source>
</evidence>
<dbReference type="PANTHER" id="PTHR11360:SF284">
    <property type="entry name" value="EG:103B4.3 PROTEIN-RELATED"/>
    <property type="match status" value="1"/>
</dbReference>